<dbReference type="AlphaFoldDB" id="A0A0L0HRE4"/>
<keyword evidence="5" id="KW-1015">Disulfide bond</keyword>
<evidence type="ECO:0000313" key="12">
    <source>
        <dbReference type="EMBL" id="KND03946.1"/>
    </source>
</evidence>
<keyword evidence="13" id="KW-1185">Reference proteome</keyword>
<organism evidence="12 13">
    <name type="scientific">Spizellomyces punctatus (strain DAOM BR117)</name>
    <dbReference type="NCBI Taxonomy" id="645134"/>
    <lineage>
        <taxon>Eukaryota</taxon>
        <taxon>Fungi</taxon>
        <taxon>Fungi incertae sedis</taxon>
        <taxon>Chytridiomycota</taxon>
        <taxon>Chytridiomycota incertae sedis</taxon>
        <taxon>Chytridiomycetes</taxon>
        <taxon>Spizellomycetales</taxon>
        <taxon>Spizellomycetaceae</taxon>
        <taxon>Spizellomyces</taxon>
    </lineage>
</organism>
<evidence type="ECO:0000259" key="11">
    <source>
        <dbReference type="PROSITE" id="PS51352"/>
    </source>
</evidence>
<feature type="compositionally biased region" description="Low complexity" evidence="10">
    <location>
        <begin position="15"/>
        <end position="24"/>
    </location>
</feature>
<comment type="catalytic activity">
    <reaction evidence="9">
        <text>a hydroperoxide + [thioredoxin]-dithiol = an alcohol + [thioredoxin]-disulfide + H2O</text>
        <dbReference type="Rhea" id="RHEA:62620"/>
        <dbReference type="Rhea" id="RHEA-COMP:10698"/>
        <dbReference type="Rhea" id="RHEA-COMP:10700"/>
        <dbReference type="ChEBI" id="CHEBI:15377"/>
        <dbReference type="ChEBI" id="CHEBI:29950"/>
        <dbReference type="ChEBI" id="CHEBI:30879"/>
        <dbReference type="ChEBI" id="CHEBI:35924"/>
        <dbReference type="ChEBI" id="CHEBI:50058"/>
        <dbReference type="EC" id="1.11.1.24"/>
    </reaction>
</comment>
<feature type="region of interest" description="Disordered" evidence="10">
    <location>
        <begin position="1"/>
        <end position="25"/>
    </location>
</feature>
<dbReference type="GO" id="GO:0045454">
    <property type="term" value="P:cell redox homeostasis"/>
    <property type="evidence" value="ECO:0007669"/>
    <property type="project" value="TreeGrafter"/>
</dbReference>
<evidence type="ECO:0000256" key="7">
    <source>
        <dbReference type="ARBA" id="ARBA00032824"/>
    </source>
</evidence>
<dbReference type="InterPro" id="IPR013766">
    <property type="entry name" value="Thioredoxin_domain"/>
</dbReference>
<dbReference type="InterPro" id="IPR000866">
    <property type="entry name" value="AhpC/TSA"/>
</dbReference>
<evidence type="ECO:0000256" key="6">
    <source>
        <dbReference type="ARBA" id="ARBA00023284"/>
    </source>
</evidence>
<keyword evidence="2" id="KW-0575">Peroxidase</keyword>
<dbReference type="RefSeq" id="XP_016611985.1">
    <property type="nucleotide sequence ID" value="XM_016749716.1"/>
</dbReference>
<comment type="similarity">
    <text evidence="8">Belongs to the peroxiredoxin family. BCP/PrxQ subfamily.</text>
</comment>
<dbReference type="PANTHER" id="PTHR42801">
    <property type="entry name" value="THIOREDOXIN-DEPENDENT PEROXIDE REDUCTASE"/>
    <property type="match status" value="1"/>
</dbReference>
<dbReference type="GO" id="GO:0008379">
    <property type="term" value="F:thioredoxin peroxidase activity"/>
    <property type="evidence" value="ECO:0007669"/>
    <property type="project" value="TreeGrafter"/>
</dbReference>
<dbReference type="EC" id="1.11.1.24" evidence="1"/>
<dbReference type="PROSITE" id="PS51352">
    <property type="entry name" value="THIOREDOXIN_2"/>
    <property type="match status" value="1"/>
</dbReference>
<accession>A0A0L0HRE4</accession>
<dbReference type="EMBL" id="KQ257451">
    <property type="protein sequence ID" value="KND03946.1"/>
    <property type="molecule type" value="Genomic_DNA"/>
</dbReference>
<proteinExistence type="inferred from homology"/>
<dbReference type="OMA" id="CGFRDNF"/>
<evidence type="ECO:0000256" key="1">
    <source>
        <dbReference type="ARBA" id="ARBA00013017"/>
    </source>
</evidence>
<dbReference type="Pfam" id="PF00578">
    <property type="entry name" value="AhpC-TSA"/>
    <property type="match status" value="1"/>
</dbReference>
<gene>
    <name evidence="12" type="ORF">SPPG_01397</name>
</gene>
<keyword evidence="3" id="KW-0049">Antioxidant</keyword>
<dbReference type="PANTHER" id="PTHR42801:SF23">
    <property type="entry name" value="PEROXIREDOXIN DOT5"/>
    <property type="match status" value="1"/>
</dbReference>
<evidence type="ECO:0000256" key="10">
    <source>
        <dbReference type="SAM" id="MobiDB-lite"/>
    </source>
</evidence>
<dbReference type="Gene3D" id="3.40.30.10">
    <property type="entry name" value="Glutaredoxin"/>
    <property type="match status" value="1"/>
</dbReference>
<dbReference type="InterPro" id="IPR036249">
    <property type="entry name" value="Thioredoxin-like_sf"/>
</dbReference>
<reference evidence="12 13" key="1">
    <citation type="submission" date="2009-08" db="EMBL/GenBank/DDBJ databases">
        <title>The Genome Sequence of Spizellomyces punctatus strain DAOM BR117.</title>
        <authorList>
            <consortium name="The Broad Institute Genome Sequencing Platform"/>
            <person name="Russ C."/>
            <person name="Cuomo C."/>
            <person name="Shea T."/>
            <person name="Young S.K."/>
            <person name="Zeng Q."/>
            <person name="Koehrsen M."/>
            <person name="Haas B."/>
            <person name="Borodovsky M."/>
            <person name="Guigo R."/>
            <person name="Alvarado L."/>
            <person name="Berlin A."/>
            <person name="Bochicchio J."/>
            <person name="Borenstein D."/>
            <person name="Chapman S."/>
            <person name="Chen Z."/>
            <person name="Engels R."/>
            <person name="Freedman E."/>
            <person name="Gellesch M."/>
            <person name="Goldberg J."/>
            <person name="Griggs A."/>
            <person name="Gujja S."/>
            <person name="Heiman D."/>
            <person name="Hepburn T."/>
            <person name="Howarth C."/>
            <person name="Jen D."/>
            <person name="Larson L."/>
            <person name="Lewis B."/>
            <person name="Mehta T."/>
            <person name="Park D."/>
            <person name="Pearson M."/>
            <person name="Roberts A."/>
            <person name="Saif S."/>
            <person name="Shenoy N."/>
            <person name="Sisk P."/>
            <person name="Stolte C."/>
            <person name="Sykes S."/>
            <person name="Thomson T."/>
            <person name="Walk T."/>
            <person name="White J."/>
            <person name="Yandava C."/>
            <person name="Burger G."/>
            <person name="Gray M.W."/>
            <person name="Holland P.W.H."/>
            <person name="King N."/>
            <person name="Lang F.B.F."/>
            <person name="Roger A.J."/>
            <person name="Ruiz-Trillo I."/>
            <person name="Lander E."/>
            <person name="Nusbaum C."/>
        </authorList>
    </citation>
    <scope>NUCLEOTIDE SEQUENCE [LARGE SCALE GENOMIC DNA]</scope>
    <source>
        <strain evidence="12 13">DAOM BR117</strain>
    </source>
</reference>
<keyword evidence="6" id="KW-0676">Redox-active center</keyword>
<dbReference type="InterPro" id="IPR050924">
    <property type="entry name" value="Peroxiredoxin_BCP/PrxQ"/>
</dbReference>
<dbReference type="STRING" id="645134.A0A0L0HRE4"/>
<dbReference type="GeneID" id="27685062"/>
<evidence type="ECO:0000313" key="13">
    <source>
        <dbReference type="Proteomes" id="UP000053201"/>
    </source>
</evidence>
<dbReference type="GO" id="GO:0034599">
    <property type="term" value="P:cellular response to oxidative stress"/>
    <property type="evidence" value="ECO:0007669"/>
    <property type="project" value="TreeGrafter"/>
</dbReference>
<dbReference type="CDD" id="cd03017">
    <property type="entry name" value="PRX_BCP"/>
    <property type="match status" value="1"/>
</dbReference>
<evidence type="ECO:0000256" key="3">
    <source>
        <dbReference type="ARBA" id="ARBA00022862"/>
    </source>
</evidence>
<dbReference type="VEuPathDB" id="FungiDB:SPPG_01397"/>
<dbReference type="Proteomes" id="UP000053201">
    <property type="component" value="Unassembled WGS sequence"/>
</dbReference>
<name>A0A0L0HRE4_SPIPD</name>
<dbReference type="SUPFAM" id="SSF52833">
    <property type="entry name" value="Thioredoxin-like"/>
    <property type="match status" value="1"/>
</dbReference>
<protein>
    <recommendedName>
        <fullName evidence="1">thioredoxin-dependent peroxiredoxin</fullName>
        <ecNumber evidence="1">1.11.1.24</ecNumber>
    </recommendedName>
    <alternativeName>
        <fullName evidence="7">Thioredoxin peroxidase</fullName>
    </alternativeName>
</protein>
<feature type="domain" description="Thioredoxin" evidence="11">
    <location>
        <begin position="25"/>
        <end position="177"/>
    </location>
</feature>
<dbReference type="GO" id="GO:0005737">
    <property type="term" value="C:cytoplasm"/>
    <property type="evidence" value="ECO:0007669"/>
    <property type="project" value="TreeGrafter"/>
</dbReference>
<keyword evidence="4" id="KW-0560">Oxidoreductase</keyword>
<evidence type="ECO:0000256" key="5">
    <source>
        <dbReference type="ARBA" id="ARBA00023157"/>
    </source>
</evidence>
<evidence type="ECO:0000256" key="9">
    <source>
        <dbReference type="ARBA" id="ARBA00049091"/>
    </source>
</evidence>
<sequence>MPAPIQPAAATRTETTSQQSTSQSLYEGGTIPDLVLKDERDENVALRQVVEKRGAVFFFFSKADTPGCLKQATVFQETWKTFNSADYQVFGVSGDTPTVHSRWKHQQGFIFNLLTDAGFRFAGALGLATTDEKGNKIGIKRSHVVVEPGGKIKDLKMDVKPEESAQLALGVVIKKIERVI</sequence>
<dbReference type="InParanoid" id="A0A0L0HRE4"/>
<evidence type="ECO:0000256" key="8">
    <source>
        <dbReference type="ARBA" id="ARBA00038489"/>
    </source>
</evidence>
<dbReference type="OrthoDB" id="338622at2759"/>
<evidence type="ECO:0000256" key="4">
    <source>
        <dbReference type="ARBA" id="ARBA00023002"/>
    </source>
</evidence>
<evidence type="ECO:0000256" key="2">
    <source>
        <dbReference type="ARBA" id="ARBA00022559"/>
    </source>
</evidence>
<dbReference type="eggNOG" id="KOG0855">
    <property type="taxonomic scope" value="Eukaryota"/>
</dbReference>